<dbReference type="EMBL" id="CAFBPZ010000018">
    <property type="protein sequence ID" value="CAB5036291.1"/>
    <property type="molecule type" value="Genomic_DNA"/>
</dbReference>
<name>A0A6J7S5J0_9ZZZZ</name>
<dbReference type="GO" id="GO:0015774">
    <property type="term" value="P:polysaccharide transport"/>
    <property type="evidence" value="ECO:0007669"/>
    <property type="project" value="InterPro"/>
</dbReference>
<evidence type="ECO:0000313" key="2">
    <source>
        <dbReference type="EMBL" id="CAB5036291.1"/>
    </source>
</evidence>
<protein>
    <submittedName>
        <fullName evidence="2">Unannotated protein</fullName>
    </submittedName>
</protein>
<dbReference type="GO" id="GO:0000271">
    <property type="term" value="P:polysaccharide biosynthetic process"/>
    <property type="evidence" value="ECO:0007669"/>
    <property type="project" value="InterPro"/>
</dbReference>
<dbReference type="SUPFAM" id="SSF53756">
    <property type="entry name" value="UDP-Glycosyltransferase/glycogen phosphorylase"/>
    <property type="match status" value="1"/>
</dbReference>
<dbReference type="AlphaFoldDB" id="A0A6J7S5J0"/>
<reference evidence="2" key="1">
    <citation type="submission" date="2020-05" db="EMBL/GenBank/DDBJ databases">
        <authorList>
            <person name="Chiriac C."/>
            <person name="Salcher M."/>
            <person name="Ghai R."/>
            <person name="Kavagutti S V."/>
        </authorList>
    </citation>
    <scope>NUCLEOTIDE SEQUENCE</scope>
</reference>
<organism evidence="2">
    <name type="scientific">freshwater metagenome</name>
    <dbReference type="NCBI Taxonomy" id="449393"/>
    <lineage>
        <taxon>unclassified sequences</taxon>
        <taxon>metagenomes</taxon>
        <taxon>ecological metagenomes</taxon>
    </lineage>
</organism>
<dbReference type="InterPro" id="IPR043148">
    <property type="entry name" value="TagF_C"/>
</dbReference>
<dbReference type="Gene3D" id="3.40.50.12580">
    <property type="match status" value="1"/>
</dbReference>
<sequence>MNSARSQRLRAEHPSVGEYLTSVLTQEQRQNVLLSSFNQWDFAQAALADIALCLRDLGSEVTLAFWSGRTPLHDVGWTTSRRASALLRSPGRDDRVKAALIASGLSDKAFAQPPIRRWHPVDALSFPEILNRTSIRAMEYRGTAVGRAILQVHPDTETPVTDDFLWPKKWVEATSKSYAYVYDQILQLIDERGITAIIVYNGRFLHDRAAAAAAETRGLPVLNYDMGGSHTDFDLTIDATHDWDALQRRMLKLYNEWPADERDELGSSWFLERVNHEDPMNSLFVEAQKKGSKVELPAAECTVVYFSSSGDEIAELELDWDAYFAGQNNALKVLADECRKRPGYSLVVRSHPHKRIKPKQDVDEWMEAVELAHPDLHLDPFADADSYELMRQADIVVTYGSTTGVEAAFARKPVIVMGPCAYDKLGCAIGVATIEELSQALQERNPGSWPGAVSYGLMMKRRGFTYQFVEKNNRGLRSLGAIEFSEANKTTLDISHALNRLERWRLTREK</sequence>
<proteinExistence type="predicted"/>
<dbReference type="EMBL" id="CAFBMC010000054">
    <property type="protein sequence ID" value="CAB4902471.1"/>
    <property type="molecule type" value="Genomic_DNA"/>
</dbReference>
<accession>A0A6J7S5J0</accession>
<dbReference type="InterPro" id="IPR007833">
    <property type="entry name" value="Capsule_polysaccharide_synth"/>
</dbReference>
<gene>
    <name evidence="1" type="ORF">UFOPK3495_01038</name>
    <name evidence="2" type="ORF">UFOPK4237_00447</name>
</gene>
<evidence type="ECO:0000313" key="1">
    <source>
        <dbReference type="EMBL" id="CAB4902471.1"/>
    </source>
</evidence>
<dbReference type="Pfam" id="PF05159">
    <property type="entry name" value="Capsule_synth"/>
    <property type="match status" value="1"/>
</dbReference>